<keyword evidence="3" id="KW-0614">Plasmid</keyword>
<keyword evidence="1" id="KW-1133">Transmembrane helix</keyword>
<dbReference type="EMBL" id="CP002574">
    <property type="protein sequence ID" value="AEK59686.1"/>
    <property type="molecule type" value="Genomic_DNA"/>
</dbReference>
<feature type="domain" description="Zinc-ribbon" evidence="2">
    <location>
        <begin position="5"/>
        <end position="27"/>
    </location>
</feature>
<geneLocation type="plasmid" evidence="3 4">
    <name>megaplasmid</name>
</geneLocation>
<gene>
    <name evidence="3" type="ordered locus">Atc_m155</name>
</gene>
<evidence type="ECO:0000313" key="4">
    <source>
        <dbReference type="Proteomes" id="UP000006135"/>
    </source>
</evidence>
<keyword evidence="1" id="KW-0812">Transmembrane</keyword>
<proteinExistence type="predicted"/>
<dbReference type="RefSeq" id="WP_014003778.1">
    <property type="nucleotide sequence ID" value="NC_015851.1"/>
</dbReference>
<sequence>MDNRFCGDCGAPLEENSRFCGQCGAKVEDNTARWAGQIERFLGDFHAGKLGCLSAYVVSGRVLTSEKMAYTTVHSHGNHIGSRVHKTQQMFVELDNGQEIPLTAGTHIPFRAGNTVLLAYVSRCGQRPVVNGFPIIVMNYNTKQHVIWSYPKDIFGIKPKSWFIGAVISFCSIPLTTVIGVFAGGYLLWKWRSTLKQRLLVAERLAQMVVAQ</sequence>
<dbReference type="HOGENOM" id="CLU_1297569_0_0_6"/>
<dbReference type="Proteomes" id="UP000006135">
    <property type="component" value="Plasmid megaplasmid"/>
</dbReference>
<reference evidence="3 4" key="1">
    <citation type="journal article" date="2011" name="J. Genet. Genomics">
        <title>Unraveling the Acidithiobacillus caldus complete genome and its central metabolisms for carbon assimilation.</title>
        <authorList>
            <person name="You X.Y."/>
            <person name="Guo X."/>
            <person name="Zheng H.J."/>
            <person name="Zhang M.J."/>
            <person name="Liu L.J."/>
            <person name="Zhu Y.Q."/>
            <person name="Zhu B."/>
            <person name="Wang S.Y."/>
            <person name="Zhao G.P."/>
            <person name="Poetsch A."/>
            <person name="Jiang C.Y."/>
            <person name="Liu S.J."/>
        </authorList>
    </citation>
    <scope>NUCLEOTIDE SEQUENCE [LARGE SCALE GENOMIC DNA]</scope>
    <source>
        <strain evidence="3 4">SM-1</strain>
        <plasmid evidence="4">Plasmid megaplasmid</plasmid>
    </source>
</reference>
<dbReference type="InterPro" id="IPR026870">
    <property type="entry name" value="Zinc_ribbon_dom"/>
</dbReference>
<dbReference type="AlphaFoldDB" id="F9ZU67"/>
<keyword evidence="1" id="KW-0472">Membrane</keyword>
<dbReference type="OrthoDB" id="9429779at2"/>
<organism evidence="3 4">
    <name type="scientific">Acidithiobacillus caldus (strain SM-1)</name>
    <dbReference type="NCBI Taxonomy" id="990288"/>
    <lineage>
        <taxon>Bacteria</taxon>
        <taxon>Pseudomonadati</taxon>
        <taxon>Pseudomonadota</taxon>
        <taxon>Acidithiobacillia</taxon>
        <taxon>Acidithiobacillales</taxon>
        <taxon>Acidithiobacillaceae</taxon>
        <taxon>Acidithiobacillus</taxon>
    </lineage>
</organism>
<protein>
    <recommendedName>
        <fullName evidence="2">Zinc-ribbon domain-containing protein</fullName>
    </recommendedName>
</protein>
<dbReference type="Pfam" id="PF13240">
    <property type="entry name" value="Zn_Ribbon_1"/>
    <property type="match status" value="1"/>
</dbReference>
<feature type="transmembrane region" description="Helical" evidence="1">
    <location>
        <begin position="162"/>
        <end position="189"/>
    </location>
</feature>
<evidence type="ECO:0000256" key="1">
    <source>
        <dbReference type="SAM" id="Phobius"/>
    </source>
</evidence>
<name>F9ZU67_ACICS</name>
<accession>F9ZU67</accession>
<evidence type="ECO:0000259" key="2">
    <source>
        <dbReference type="Pfam" id="PF13240"/>
    </source>
</evidence>
<dbReference type="KEGG" id="acu:Atc_m155"/>
<dbReference type="GeneID" id="92932928"/>
<keyword evidence="4" id="KW-1185">Reference proteome</keyword>
<evidence type="ECO:0000313" key="3">
    <source>
        <dbReference type="EMBL" id="AEK59686.1"/>
    </source>
</evidence>